<organism evidence="1 2">
    <name type="scientific">Anaerovibrio lipolyticus DSM 3074</name>
    <dbReference type="NCBI Taxonomy" id="1120997"/>
    <lineage>
        <taxon>Bacteria</taxon>
        <taxon>Bacillati</taxon>
        <taxon>Bacillota</taxon>
        <taxon>Negativicutes</taxon>
        <taxon>Selenomonadales</taxon>
        <taxon>Selenomonadaceae</taxon>
        <taxon>Anaerovibrio</taxon>
    </lineage>
</organism>
<sequence>MYMSLELKLMESYNDGLSKGIIKGENAANRRTAMRMLKAEEPIEKIIKYTSLTEEEIQVLVGQVR</sequence>
<reference evidence="1 2" key="1">
    <citation type="submission" date="2016-11" db="EMBL/GenBank/DDBJ databases">
        <authorList>
            <person name="Jaros S."/>
            <person name="Januszkiewicz K."/>
            <person name="Wedrychowicz H."/>
        </authorList>
    </citation>
    <scope>NUCLEOTIDE SEQUENCE [LARGE SCALE GENOMIC DNA]</scope>
    <source>
        <strain evidence="1 2">DSM 3074</strain>
    </source>
</reference>
<protein>
    <recommendedName>
        <fullName evidence="3">Transposase</fullName>
    </recommendedName>
</protein>
<evidence type="ECO:0000313" key="1">
    <source>
        <dbReference type="EMBL" id="SHJ05522.1"/>
    </source>
</evidence>
<name>A0A1M6G6D2_9FIRM</name>
<dbReference type="Proteomes" id="UP000191240">
    <property type="component" value="Unassembled WGS sequence"/>
</dbReference>
<evidence type="ECO:0008006" key="3">
    <source>
        <dbReference type="Google" id="ProtNLM"/>
    </source>
</evidence>
<gene>
    <name evidence="1" type="ORF">SAMN02745671_02536</name>
</gene>
<dbReference type="AlphaFoldDB" id="A0A1M6G6D2"/>
<evidence type="ECO:0000313" key="2">
    <source>
        <dbReference type="Proteomes" id="UP000191240"/>
    </source>
</evidence>
<dbReference type="EMBL" id="FQYW01000027">
    <property type="protein sequence ID" value="SHJ05522.1"/>
    <property type="molecule type" value="Genomic_DNA"/>
</dbReference>
<proteinExistence type="predicted"/>
<accession>A0A1M6G6D2</accession>